<dbReference type="InterPro" id="IPR014039">
    <property type="entry name" value="Transl_elong_EFTs/EF1B_dimer"/>
</dbReference>
<dbReference type="PANTHER" id="PTHR11741:SF0">
    <property type="entry name" value="ELONGATION FACTOR TS, MITOCHONDRIAL"/>
    <property type="match status" value="1"/>
</dbReference>
<evidence type="ECO:0000256" key="4">
    <source>
        <dbReference type="ARBA" id="ARBA00022917"/>
    </source>
</evidence>
<dbReference type="EMBL" id="JAOTPL010000009">
    <property type="protein sequence ID" value="MCU7694359.1"/>
    <property type="molecule type" value="Genomic_DNA"/>
</dbReference>
<evidence type="ECO:0000313" key="7">
    <source>
        <dbReference type="EMBL" id="MCU7694359.1"/>
    </source>
</evidence>
<keyword evidence="3 5" id="KW-0251">Elongation factor</keyword>
<dbReference type="InterPro" id="IPR009060">
    <property type="entry name" value="UBA-like_sf"/>
</dbReference>
<comment type="caution">
    <text evidence="7">The sequence shown here is derived from an EMBL/GenBank/DDBJ whole genome shotgun (WGS) entry which is preliminary data.</text>
</comment>
<dbReference type="CDD" id="cd14275">
    <property type="entry name" value="UBA_EF-Ts"/>
    <property type="match status" value="1"/>
</dbReference>
<dbReference type="Gene3D" id="1.10.286.20">
    <property type="match status" value="1"/>
</dbReference>
<dbReference type="Proteomes" id="UP001209317">
    <property type="component" value="Unassembled WGS sequence"/>
</dbReference>
<comment type="similarity">
    <text evidence="1 5">Belongs to the EF-Ts family.</text>
</comment>
<dbReference type="RefSeq" id="WP_263037845.1">
    <property type="nucleotide sequence ID" value="NZ_JAOTPL010000009.1"/>
</dbReference>
<dbReference type="PANTHER" id="PTHR11741">
    <property type="entry name" value="ELONGATION FACTOR TS"/>
    <property type="match status" value="1"/>
</dbReference>
<comment type="subcellular location">
    <subcellularLocation>
        <location evidence="5">Cytoplasm</location>
    </subcellularLocation>
</comment>
<dbReference type="AlphaFoldDB" id="A0AAE3IM11"/>
<evidence type="ECO:0000256" key="2">
    <source>
        <dbReference type="ARBA" id="ARBA00016956"/>
    </source>
</evidence>
<keyword evidence="8" id="KW-1185">Reference proteome</keyword>
<organism evidence="7 8">
    <name type="scientific">Haoranjiania flava</name>
    <dbReference type="NCBI Taxonomy" id="1856322"/>
    <lineage>
        <taxon>Bacteria</taxon>
        <taxon>Pseudomonadati</taxon>
        <taxon>Bacteroidota</taxon>
        <taxon>Chitinophagia</taxon>
        <taxon>Chitinophagales</taxon>
        <taxon>Chitinophagaceae</taxon>
        <taxon>Haoranjiania</taxon>
    </lineage>
</organism>
<proteinExistence type="inferred from homology"/>
<keyword evidence="4 5" id="KW-0648">Protein biosynthesis</keyword>
<comment type="function">
    <text evidence="5">Associates with the EF-Tu.GDP complex and induces the exchange of GDP to GTP. It remains bound to the aminoacyl-tRNA.EF-Tu.GTP complex up to the GTP hydrolysis stage on the ribosome.</text>
</comment>
<dbReference type="Pfam" id="PF00889">
    <property type="entry name" value="EF_TS"/>
    <property type="match status" value="1"/>
</dbReference>
<sequence>MANITAQDINKLRQATGAGMMDCRKALTETNGDFEAAIDWLRKQGQKVAAKRGDREAKEGVVIAQTNSDHTKGYIITVGCETDFVSKNADFVSFVQTIANAGVNADVNSIEELKAVNINGATVADMVNDKLAAIGEKIDVVRFEKVEAPYVASYIHGANRIGVLVGLDKQAPEAGRDIAMQIAALNPLAVDASSVAADIVEREKNVIIDTMKADPKMAGKPDEMISKIAEGKLGAFFKENTLLAQQFVKDGSITVENYLKQNGELKVTDFKRVALG</sequence>
<dbReference type="Gene3D" id="1.10.8.10">
    <property type="entry name" value="DNA helicase RuvA subunit, C-terminal domain"/>
    <property type="match status" value="1"/>
</dbReference>
<dbReference type="NCBIfam" id="TIGR00116">
    <property type="entry name" value="tsf"/>
    <property type="match status" value="1"/>
</dbReference>
<dbReference type="InterPro" id="IPR001816">
    <property type="entry name" value="Transl_elong_EFTs/EF1B"/>
</dbReference>
<reference evidence="7" key="1">
    <citation type="submission" date="2022-10" db="EMBL/GenBank/DDBJ databases">
        <authorList>
            <person name="Kim H.S."/>
            <person name="Kim J.-S."/>
            <person name="Suh M.K."/>
            <person name="Eom M.K."/>
            <person name="Lee J.-S."/>
        </authorList>
    </citation>
    <scope>NUCLEOTIDE SEQUENCE</scope>
    <source>
        <strain evidence="7">LIP-5</strain>
    </source>
</reference>
<feature type="region of interest" description="Involved in Mg(2+) ion dislocation from EF-Tu" evidence="5">
    <location>
        <begin position="82"/>
        <end position="85"/>
    </location>
</feature>
<accession>A0AAE3IM11</accession>
<name>A0AAE3IM11_9BACT</name>
<protein>
    <recommendedName>
        <fullName evidence="2 5">Elongation factor Ts</fullName>
        <shortName evidence="5">EF-Ts</shortName>
    </recommendedName>
</protein>
<evidence type="ECO:0000256" key="3">
    <source>
        <dbReference type="ARBA" id="ARBA00022768"/>
    </source>
</evidence>
<feature type="domain" description="Translation elongation factor EFTs/EF1B dimerisation" evidence="6">
    <location>
        <begin position="73"/>
        <end position="276"/>
    </location>
</feature>
<evidence type="ECO:0000256" key="5">
    <source>
        <dbReference type="HAMAP-Rule" id="MF_00050"/>
    </source>
</evidence>
<evidence type="ECO:0000313" key="8">
    <source>
        <dbReference type="Proteomes" id="UP001209317"/>
    </source>
</evidence>
<dbReference type="SUPFAM" id="SSF54713">
    <property type="entry name" value="Elongation factor Ts (EF-Ts), dimerisation domain"/>
    <property type="match status" value="1"/>
</dbReference>
<gene>
    <name evidence="5 7" type="primary">tsf</name>
    <name evidence="7" type="ORF">OD355_07505</name>
</gene>
<dbReference type="GO" id="GO:0005737">
    <property type="term" value="C:cytoplasm"/>
    <property type="evidence" value="ECO:0007669"/>
    <property type="project" value="UniProtKB-SubCell"/>
</dbReference>
<dbReference type="GO" id="GO:0003746">
    <property type="term" value="F:translation elongation factor activity"/>
    <property type="evidence" value="ECO:0007669"/>
    <property type="project" value="UniProtKB-UniRule"/>
</dbReference>
<keyword evidence="5" id="KW-0963">Cytoplasm</keyword>
<dbReference type="SUPFAM" id="SSF46934">
    <property type="entry name" value="UBA-like"/>
    <property type="match status" value="1"/>
</dbReference>
<dbReference type="HAMAP" id="MF_00050">
    <property type="entry name" value="EF_Ts"/>
    <property type="match status" value="1"/>
</dbReference>
<dbReference type="Gene3D" id="3.30.479.20">
    <property type="entry name" value="Elongation factor Ts, dimerisation domain"/>
    <property type="match status" value="2"/>
</dbReference>
<dbReference type="FunFam" id="1.10.8.10:FF:000001">
    <property type="entry name" value="Elongation factor Ts"/>
    <property type="match status" value="1"/>
</dbReference>
<evidence type="ECO:0000256" key="1">
    <source>
        <dbReference type="ARBA" id="ARBA00005532"/>
    </source>
</evidence>
<dbReference type="InterPro" id="IPR036402">
    <property type="entry name" value="EF-Ts_dimer_sf"/>
</dbReference>
<evidence type="ECO:0000259" key="6">
    <source>
        <dbReference type="Pfam" id="PF00889"/>
    </source>
</evidence>